<dbReference type="EMBL" id="JTDY01000630">
    <property type="protein sequence ID" value="KOB76410.1"/>
    <property type="molecule type" value="Genomic_DNA"/>
</dbReference>
<dbReference type="Proteomes" id="UP000037510">
    <property type="component" value="Unassembled WGS sequence"/>
</dbReference>
<dbReference type="PANTHER" id="PTHR33939:SF1">
    <property type="entry name" value="DUF4371 DOMAIN-CONTAINING PROTEIN"/>
    <property type="match status" value="1"/>
</dbReference>
<evidence type="ECO:0000313" key="2">
    <source>
        <dbReference type="Proteomes" id="UP000037510"/>
    </source>
</evidence>
<proteinExistence type="predicted"/>
<dbReference type="PANTHER" id="PTHR33939">
    <property type="entry name" value="PROTEIN CBG22215"/>
    <property type="match status" value="1"/>
</dbReference>
<gene>
    <name evidence="1" type="ORF">OBRU01_05826</name>
</gene>
<accession>A0A0L7LLU7</accession>
<comment type="caution">
    <text evidence="1">The sequence shown here is derived from an EMBL/GenBank/DDBJ whole genome shotgun (WGS) entry which is preliminary data.</text>
</comment>
<protein>
    <submittedName>
        <fullName evidence="1">Uncharacterized protein</fullName>
    </submittedName>
</protein>
<dbReference type="Gene3D" id="3.30.420.10">
    <property type="entry name" value="Ribonuclease H-like superfamily/Ribonuclease H"/>
    <property type="match status" value="1"/>
</dbReference>
<evidence type="ECO:0000313" key="1">
    <source>
        <dbReference type="EMBL" id="KOB76410.1"/>
    </source>
</evidence>
<dbReference type="AlphaFoldDB" id="A0A0L7LLU7"/>
<organism evidence="1 2">
    <name type="scientific">Operophtera brumata</name>
    <name type="common">Winter moth</name>
    <name type="synonym">Phalaena brumata</name>
    <dbReference type="NCBI Taxonomy" id="104452"/>
    <lineage>
        <taxon>Eukaryota</taxon>
        <taxon>Metazoa</taxon>
        <taxon>Ecdysozoa</taxon>
        <taxon>Arthropoda</taxon>
        <taxon>Hexapoda</taxon>
        <taxon>Insecta</taxon>
        <taxon>Pterygota</taxon>
        <taxon>Neoptera</taxon>
        <taxon>Endopterygota</taxon>
        <taxon>Lepidoptera</taxon>
        <taxon>Glossata</taxon>
        <taxon>Ditrysia</taxon>
        <taxon>Geometroidea</taxon>
        <taxon>Geometridae</taxon>
        <taxon>Larentiinae</taxon>
        <taxon>Operophtera</taxon>
    </lineage>
</organism>
<sequence>MDKNKPCRYAVESYLLCDVVGVDSISFDDVMWEGEDDVIILFNLGDGSASQGFIPDCLLAFASKTTSDYHEEMNSEFEKLLVSLENPSKIIMDNAPYHSVQVDKPPTQPNKKQEIDSWLLRNGIELLNLVKATKPSKIRYVIYDLALEHGHEGHAARNNTETPFSTAKMMTLLQTACAEVTTEDWRKVVEKTKKIILQDFERDF</sequence>
<keyword evidence="2" id="KW-1185">Reference proteome</keyword>
<name>A0A0L7LLU7_OPEBR</name>
<dbReference type="GO" id="GO:0003676">
    <property type="term" value="F:nucleic acid binding"/>
    <property type="evidence" value="ECO:0007669"/>
    <property type="project" value="InterPro"/>
</dbReference>
<reference evidence="1 2" key="1">
    <citation type="journal article" date="2015" name="Genome Biol. Evol.">
        <title>The genome of winter moth (Operophtera brumata) provides a genomic perspective on sexual dimorphism and phenology.</title>
        <authorList>
            <person name="Derks M.F."/>
            <person name="Smit S."/>
            <person name="Salis L."/>
            <person name="Schijlen E."/>
            <person name="Bossers A."/>
            <person name="Mateman C."/>
            <person name="Pijl A.S."/>
            <person name="de Ridder D."/>
            <person name="Groenen M.A."/>
            <person name="Visser M.E."/>
            <person name="Megens H.J."/>
        </authorList>
    </citation>
    <scope>NUCLEOTIDE SEQUENCE [LARGE SCALE GENOMIC DNA]</scope>
    <source>
        <strain evidence="1">WM2013NL</strain>
        <tissue evidence="1">Head and thorax</tissue>
    </source>
</reference>
<dbReference type="InterPro" id="IPR036397">
    <property type="entry name" value="RNaseH_sf"/>
</dbReference>